<organism evidence="2 3">
    <name type="scientific">Aphis glycines</name>
    <name type="common">Soybean aphid</name>
    <dbReference type="NCBI Taxonomy" id="307491"/>
    <lineage>
        <taxon>Eukaryota</taxon>
        <taxon>Metazoa</taxon>
        <taxon>Ecdysozoa</taxon>
        <taxon>Arthropoda</taxon>
        <taxon>Hexapoda</taxon>
        <taxon>Insecta</taxon>
        <taxon>Pterygota</taxon>
        <taxon>Neoptera</taxon>
        <taxon>Paraneoptera</taxon>
        <taxon>Hemiptera</taxon>
        <taxon>Sternorrhyncha</taxon>
        <taxon>Aphidomorpha</taxon>
        <taxon>Aphidoidea</taxon>
        <taxon>Aphididae</taxon>
        <taxon>Aphidini</taxon>
        <taxon>Aphis</taxon>
        <taxon>Aphis</taxon>
    </lineage>
</organism>
<dbReference type="Proteomes" id="UP000475862">
    <property type="component" value="Unassembled WGS sequence"/>
</dbReference>
<gene>
    <name evidence="2" type="ORF">AGLY_014577</name>
</gene>
<feature type="transmembrane region" description="Helical" evidence="1">
    <location>
        <begin position="84"/>
        <end position="100"/>
    </location>
</feature>
<reference evidence="2 3" key="1">
    <citation type="submission" date="2019-08" db="EMBL/GenBank/DDBJ databases">
        <title>The genome of the soybean aphid Biotype 1, its phylome, world population structure and adaptation to the North American continent.</title>
        <authorList>
            <person name="Giordano R."/>
            <person name="Donthu R.K."/>
            <person name="Hernandez A.G."/>
            <person name="Wright C.L."/>
            <person name="Zimin A.V."/>
        </authorList>
    </citation>
    <scope>NUCLEOTIDE SEQUENCE [LARGE SCALE GENOMIC DNA]</scope>
    <source>
        <tissue evidence="2">Whole aphids</tissue>
    </source>
</reference>
<dbReference type="EMBL" id="VYZN01000065">
    <property type="protein sequence ID" value="KAE9524527.1"/>
    <property type="molecule type" value="Genomic_DNA"/>
</dbReference>
<evidence type="ECO:0000256" key="1">
    <source>
        <dbReference type="SAM" id="Phobius"/>
    </source>
</evidence>
<comment type="caution">
    <text evidence="2">The sequence shown here is derived from an EMBL/GenBank/DDBJ whole genome shotgun (WGS) entry which is preliminary data.</text>
</comment>
<sequence>MQMAIRTNVVHQTKYLSNNTFLTMELPRLFSMYFNSFSVIVGCVLGESCIKRVQHTCHSKPIDPPFQQMYLHNIHDKHITFKNLFFYKVILWFNCGILMLELHNNYLHSTCVRKRDFPKASSLKGPRSKILLCLKNYAEYWVLPYTIILSNFILWIKHHVMLSNLTMISIENERAKKLNLSLMVKILAENRITEKHQPNV</sequence>
<keyword evidence="1" id="KW-0472">Membrane</keyword>
<proteinExistence type="predicted"/>
<dbReference type="AlphaFoldDB" id="A0A6G0T3P6"/>
<evidence type="ECO:0000313" key="2">
    <source>
        <dbReference type="EMBL" id="KAE9524527.1"/>
    </source>
</evidence>
<keyword evidence="1" id="KW-1133">Transmembrane helix</keyword>
<name>A0A6G0T3P6_APHGL</name>
<accession>A0A6G0T3P6</accession>
<protein>
    <submittedName>
        <fullName evidence="2">Uncharacterized protein</fullName>
    </submittedName>
</protein>
<keyword evidence="3" id="KW-1185">Reference proteome</keyword>
<feature type="transmembrane region" description="Helical" evidence="1">
    <location>
        <begin position="137"/>
        <end position="156"/>
    </location>
</feature>
<evidence type="ECO:0000313" key="3">
    <source>
        <dbReference type="Proteomes" id="UP000475862"/>
    </source>
</evidence>
<keyword evidence="1" id="KW-0812">Transmembrane</keyword>